<keyword evidence="5" id="KW-0680">Restriction system</keyword>
<evidence type="ECO:0000256" key="2">
    <source>
        <dbReference type="ARBA" id="ARBA00022603"/>
    </source>
</evidence>
<proteinExistence type="predicted"/>
<dbReference type="GO" id="GO:0009307">
    <property type="term" value="P:DNA restriction-modification system"/>
    <property type="evidence" value="ECO:0007669"/>
    <property type="project" value="UniProtKB-KW"/>
</dbReference>
<dbReference type="GO" id="GO:0032259">
    <property type="term" value="P:methylation"/>
    <property type="evidence" value="ECO:0007669"/>
    <property type="project" value="UniProtKB-KW"/>
</dbReference>
<dbReference type="Pfam" id="PF12950">
    <property type="entry name" value="TaqI_C"/>
    <property type="match status" value="1"/>
</dbReference>
<dbReference type="InterPro" id="IPR023135">
    <property type="entry name" value="N6_DNA_MeTrfase_TaqI_C"/>
</dbReference>
<feature type="domain" description="TaqI-like C-terminal specificity" evidence="9">
    <location>
        <begin position="464"/>
        <end position="580"/>
    </location>
</feature>
<evidence type="ECO:0000313" key="10">
    <source>
        <dbReference type="EMBL" id="UJG44386.1"/>
    </source>
</evidence>
<dbReference type="AlphaFoldDB" id="A0A9Y1BSC5"/>
<dbReference type="EC" id="2.1.1.72" evidence="1"/>
<dbReference type="InterPro" id="IPR025931">
    <property type="entry name" value="TaqI_C"/>
</dbReference>
<gene>
    <name evidence="10" type="ORF">K9W46_04200</name>
</gene>
<dbReference type="GO" id="GO:0003677">
    <property type="term" value="F:DNA binding"/>
    <property type="evidence" value="ECO:0007669"/>
    <property type="project" value="UniProtKB-KW"/>
</dbReference>
<reference evidence="10" key="1">
    <citation type="journal article" date="2022" name="Nat. Microbiol.">
        <title>Unique mobile elements and scalable gene flow at the prokaryote-eukaryote boundary revealed by circularized Asgard archaea genomes.</title>
        <authorList>
            <person name="Wu F."/>
            <person name="Speth D.R."/>
            <person name="Philosof A."/>
            <person name="Cremiere A."/>
            <person name="Narayanan A."/>
            <person name="Barco R.A."/>
            <person name="Connon S.A."/>
            <person name="Amend J.P."/>
            <person name="Antoshechkin I.A."/>
            <person name="Orphan V.J."/>
        </authorList>
    </citation>
    <scope>NUCLEOTIDE SEQUENCE</scope>
    <source>
        <strain evidence="10">PR6</strain>
    </source>
</reference>
<keyword evidence="3" id="KW-0808">Transferase</keyword>
<dbReference type="Gene3D" id="3.90.220.10">
    <property type="entry name" value="Adenine-n6-DNA-methyltransferase Taqi, Chain A, domain 2"/>
    <property type="match status" value="1"/>
</dbReference>
<evidence type="ECO:0000256" key="6">
    <source>
        <dbReference type="ARBA" id="ARBA00023125"/>
    </source>
</evidence>
<evidence type="ECO:0000259" key="8">
    <source>
        <dbReference type="Pfam" id="PF07669"/>
    </source>
</evidence>
<comment type="catalytic activity">
    <reaction evidence="7">
        <text>a 2'-deoxyadenosine in DNA + S-adenosyl-L-methionine = an N(6)-methyl-2'-deoxyadenosine in DNA + S-adenosyl-L-homocysteine + H(+)</text>
        <dbReference type="Rhea" id="RHEA:15197"/>
        <dbReference type="Rhea" id="RHEA-COMP:12418"/>
        <dbReference type="Rhea" id="RHEA-COMP:12419"/>
        <dbReference type="ChEBI" id="CHEBI:15378"/>
        <dbReference type="ChEBI" id="CHEBI:57856"/>
        <dbReference type="ChEBI" id="CHEBI:59789"/>
        <dbReference type="ChEBI" id="CHEBI:90615"/>
        <dbReference type="ChEBI" id="CHEBI:90616"/>
        <dbReference type="EC" id="2.1.1.72"/>
    </reaction>
</comment>
<sequence length="617" mass="73209">MRYQDSFNSSLYSIIPQSKLKGEVKKAILFELLKNFSQFKKEGENELIYKTTEAIKKLVEEREYKTSNKHLNKRVEVKTYIEKVKRKISLDEMHSTNKITPYHLSLLVNQSEEIKKAKGEFNTPYYIGKFLHKQIFSFYLKEQKKSLIELSQTNWADLACGTGNLVMTNFYETKRKAEKSEIDQEEFFYNLLKNLYATEIDPLSLALCKLRILLFFSYFFPDIPIQNKDITLEKKNILVKEQEEPFLDYILLNPPFMTYGLRNGQEYNEELKQYLRSHYFSAEYKLPLYTLFIERSIDLLKEGGLLGIISPDSFLLGRYYSKIRKFILNNSQIKQISLLDYEAFDKVTLGRTAISFFEKKKNKKDNKKQEFYSYFFPSYNHFIRKDRKQGYKNNLSQTWLEKNEFCRFYMFFDEKEEKIVENWFGKAEQRLAELVTIHTGVRSKIGQKKIISTEKLGSNWKKGLIKGKQVLPYGCIYKGLWLNIDRTLLWSGGFNPEIVEKTKILLRQTGDRLIACVDTDNYYHLNNIHSLVPKKKNVDLYSLAVILNSEEFNQVYQILSMERGRTFAQIDMDFLLELPIIELTNNQKERLRKFYLKQKERREKGEELEPTKLSNLL</sequence>
<protein>
    <recommendedName>
        <fullName evidence="1">site-specific DNA-methyltransferase (adenine-specific)</fullName>
        <ecNumber evidence="1">2.1.1.72</ecNumber>
    </recommendedName>
</protein>
<keyword evidence="2" id="KW-0489">Methyltransferase</keyword>
<evidence type="ECO:0000256" key="4">
    <source>
        <dbReference type="ARBA" id="ARBA00022691"/>
    </source>
</evidence>
<keyword evidence="4" id="KW-0949">S-adenosyl-L-methionine</keyword>
<name>A0A9Y1BSC5_9ARCH</name>
<dbReference type="PRINTS" id="PR00507">
    <property type="entry name" value="N12N6MTFRASE"/>
</dbReference>
<dbReference type="InterPro" id="IPR011639">
    <property type="entry name" value="MethylTrfase_TaqI-like_dom"/>
</dbReference>
<keyword evidence="6" id="KW-0238">DNA-binding</keyword>
<feature type="domain" description="Type II methyltransferase M.TaqI-like" evidence="8">
    <location>
        <begin position="193"/>
        <end position="342"/>
    </location>
</feature>
<dbReference type="EMBL" id="CP084167">
    <property type="protein sequence ID" value="UJG44386.1"/>
    <property type="molecule type" value="Genomic_DNA"/>
</dbReference>
<evidence type="ECO:0000256" key="7">
    <source>
        <dbReference type="ARBA" id="ARBA00047942"/>
    </source>
</evidence>
<dbReference type="InterPro" id="IPR029063">
    <property type="entry name" value="SAM-dependent_MTases_sf"/>
</dbReference>
<dbReference type="InterPro" id="IPR050953">
    <property type="entry name" value="N4_N6_ade-DNA_methylase"/>
</dbReference>
<dbReference type="Gene3D" id="3.40.50.150">
    <property type="entry name" value="Vaccinia Virus protein VP39"/>
    <property type="match status" value="1"/>
</dbReference>
<accession>A0A9Y1BSC5</accession>
<evidence type="ECO:0000259" key="9">
    <source>
        <dbReference type="Pfam" id="PF12950"/>
    </source>
</evidence>
<dbReference type="PANTHER" id="PTHR33841:SF6">
    <property type="entry name" value="TYPE II METHYLTRANSFERASE M.HINDII"/>
    <property type="match status" value="1"/>
</dbReference>
<organism evidence="10">
    <name type="scientific">Candidatus Heimdallarchaeum endolithica</name>
    <dbReference type="NCBI Taxonomy" id="2876572"/>
    <lineage>
        <taxon>Archaea</taxon>
        <taxon>Promethearchaeati</taxon>
        <taxon>Candidatus Heimdallarchaeota</taxon>
        <taxon>Candidatus Heimdallarchaeia (ex Rinke et al. 2021) (nom. nud.)</taxon>
        <taxon>Candidatus Heimdallarchaeales</taxon>
        <taxon>Candidatus Heimdallarchaeaceae</taxon>
        <taxon>Candidatus Heimdallarchaeum</taxon>
    </lineage>
</organism>
<dbReference type="SUPFAM" id="SSF53335">
    <property type="entry name" value="S-adenosyl-L-methionine-dependent methyltransferases"/>
    <property type="match status" value="1"/>
</dbReference>
<dbReference type="Pfam" id="PF07669">
    <property type="entry name" value="Eco57I"/>
    <property type="match status" value="1"/>
</dbReference>
<dbReference type="PANTHER" id="PTHR33841">
    <property type="entry name" value="DNA METHYLTRANSFERASE YEEA-RELATED"/>
    <property type="match status" value="1"/>
</dbReference>
<dbReference type="Proteomes" id="UP001200513">
    <property type="component" value="Chromosome"/>
</dbReference>
<evidence type="ECO:0000256" key="5">
    <source>
        <dbReference type="ARBA" id="ARBA00022747"/>
    </source>
</evidence>
<evidence type="ECO:0000256" key="3">
    <source>
        <dbReference type="ARBA" id="ARBA00022679"/>
    </source>
</evidence>
<evidence type="ECO:0000256" key="1">
    <source>
        <dbReference type="ARBA" id="ARBA00011900"/>
    </source>
</evidence>
<dbReference type="GO" id="GO:0009007">
    <property type="term" value="F:site-specific DNA-methyltransferase (adenine-specific) activity"/>
    <property type="evidence" value="ECO:0007669"/>
    <property type="project" value="UniProtKB-EC"/>
</dbReference>